<dbReference type="EMBL" id="VSRR010005051">
    <property type="protein sequence ID" value="MPC41421.1"/>
    <property type="molecule type" value="Genomic_DNA"/>
</dbReference>
<evidence type="ECO:0000313" key="1">
    <source>
        <dbReference type="EMBL" id="MPC41421.1"/>
    </source>
</evidence>
<reference evidence="1 2" key="1">
    <citation type="submission" date="2019-05" db="EMBL/GenBank/DDBJ databases">
        <title>Another draft genome of Portunus trituberculatus and its Hox gene families provides insights of decapod evolution.</title>
        <authorList>
            <person name="Jeong J.-H."/>
            <person name="Song I."/>
            <person name="Kim S."/>
            <person name="Choi T."/>
            <person name="Kim D."/>
            <person name="Ryu S."/>
            <person name="Kim W."/>
        </authorList>
    </citation>
    <scope>NUCLEOTIDE SEQUENCE [LARGE SCALE GENOMIC DNA]</scope>
    <source>
        <tissue evidence="1">Muscle</tissue>
    </source>
</reference>
<protein>
    <submittedName>
        <fullName evidence="1">Uncharacterized protein</fullName>
    </submittedName>
</protein>
<accession>A0A5B7F319</accession>
<dbReference type="Proteomes" id="UP000324222">
    <property type="component" value="Unassembled WGS sequence"/>
</dbReference>
<evidence type="ECO:0000313" key="2">
    <source>
        <dbReference type="Proteomes" id="UP000324222"/>
    </source>
</evidence>
<keyword evidence="2" id="KW-1185">Reference proteome</keyword>
<dbReference type="AlphaFoldDB" id="A0A5B7F319"/>
<organism evidence="1 2">
    <name type="scientific">Portunus trituberculatus</name>
    <name type="common">Swimming crab</name>
    <name type="synonym">Neptunus trituberculatus</name>
    <dbReference type="NCBI Taxonomy" id="210409"/>
    <lineage>
        <taxon>Eukaryota</taxon>
        <taxon>Metazoa</taxon>
        <taxon>Ecdysozoa</taxon>
        <taxon>Arthropoda</taxon>
        <taxon>Crustacea</taxon>
        <taxon>Multicrustacea</taxon>
        <taxon>Malacostraca</taxon>
        <taxon>Eumalacostraca</taxon>
        <taxon>Eucarida</taxon>
        <taxon>Decapoda</taxon>
        <taxon>Pleocyemata</taxon>
        <taxon>Brachyura</taxon>
        <taxon>Eubrachyura</taxon>
        <taxon>Portunoidea</taxon>
        <taxon>Portunidae</taxon>
        <taxon>Portuninae</taxon>
        <taxon>Portunus</taxon>
    </lineage>
</organism>
<proteinExistence type="predicted"/>
<comment type="caution">
    <text evidence="1">The sequence shown here is derived from an EMBL/GenBank/DDBJ whole genome shotgun (WGS) entry which is preliminary data.</text>
</comment>
<name>A0A5B7F319_PORTR</name>
<gene>
    <name evidence="1" type="ORF">E2C01_035011</name>
</gene>
<sequence>MGRPKNKTNILLAEQERLEKSRANVVFEMCHSGRSFHPFFLPSFLPSSLLVLLFLTPRPSPLYTDNASSSSLLFSPCHLRGLKLA</sequence>